<evidence type="ECO:0000259" key="7">
    <source>
        <dbReference type="PROSITE" id="PS50069"/>
    </source>
</evidence>
<feature type="region of interest" description="Disordered" evidence="6">
    <location>
        <begin position="809"/>
        <end position="889"/>
    </location>
</feature>
<dbReference type="PROSITE" id="PS50069">
    <property type="entry name" value="CULLIN_2"/>
    <property type="match status" value="1"/>
</dbReference>
<dbReference type="SUPFAM" id="SSF75632">
    <property type="entry name" value="Cullin homology domain"/>
    <property type="match status" value="1"/>
</dbReference>
<feature type="region of interest" description="Disordered" evidence="6">
    <location>
        <begin position="576"/>
        <end position="612"/>
    </location>
</feature>
<dbReference type="OrthoDB" id="27073at2759"/>
<dbReference type="InterPro" id="IPR036317">
    <property type="entry name" value="Cullin_homology_sf"/>
</dbReference>
<evidence type="ECO:0000256" key="1">
    <source>
        <dbReference type="ARBA" id="ARBA00006019"/>
    </source>
</evidence>
<dbReference type="InterPro" id="IPR059120">
    <property type="entry name" value="Cullin-like_AB"/>
</dbReference>
<evidence type="ECO:0000313" key="8">
    <source>
        <dbReference type="EMBL" id="RKP00680.1"/>
    </source>
</evidence>
<dbReference type="SUPFAM" id="SSF74788">
    <property type="entry name" value="Cullin repeat-like"/>
    <property type="match status" value="1"/>
</dbReference>
<evidence type="ECO:0000256" key="3">
    <source>
        <dbReference type="ARBA" id="ARBA00022843"/>
    </source>
</evidence>
<gene>
    <name evidence="8" type="ORF">CXG81DRAFT_26626</name>
</gene>
<keyword evidence="9" id="KW-1185">Reference proteome</keyword>
<evidence type="ECO:0000256" key="2">
    <source>
        <dbReference type="ARBA" id="ARBA00022499"/>
    </source>
</evidence>
<feature type="compositionally biased region" description="Low complexity" evidence="6">
    <location>
        <begin position="597"/>
        <end position="612"/>
    </location>
</feature>
<dbReference type="STRING" id="1555241.A0A4P9X6M4"/>
<evidence type="ECO:0000256" key="5">
    <source>
        <dbReference type="RuleBase" id="RU003829"/>
    </source>
</evidence>
<dbReference type="InterPro" id="IPR016158">
    <property type="entry name" value="Cullin_homology"/>
</dbReference>
<dbReference type="Pfam" id="PF26557">
    <property type="entry name" value="Cullin_AB"/>
    <property type="match status" value="1"/>
</dbReference>
<dbReference type="InterPro" id="IPR001373">
    <property type="entry name" value="Cullin_N"/>
</dbReference>
<evidence type="ECO:0000256" key="6">
    <source>
        <dbReference type="SAM" id="MobiDB-lite"/>
    </source>
</evidence>
<dbReference type="SMART" id="SM00884">
    <property type="entry name" value="Cullin_Nedd8"/>
    <property type="match status" value="1"/>
</dbReference>
<dbReference type="PANTHER" id="PTHR11932">
    <property type="entry name" value="CULLIN"/>
    <property type="match status" value="1"/>
</dbReference>
<comment type="similarity">
    <text evidence="1 4 5">Belongs to the cullin family.</text>
</comment>
<feature type="domain" description="Cullin family profile" evidence="7">
    <location>
        <begin position="454"/>
        <end position="752"/>
    </location>
</feature>
<dbReference type="SMART" id="SM00182">
    <property type="entry name" value="CULLIN"/>
    <property type="match status" value="1"/>
</dbReference>
<dbReference type="Proteomes" id="UP000274922">
    <property type="component" value="Unassembled WGS sequence"/>
</dbReference>
<dbReference type="FunFam" id="1.20.1310.10:FF:000002">
    <property type="entry name" value="cullin-3 isoform X1"/>
    <property type="match status" value="1"/>
</dbReference>
<name>A0A4P9X6M4_9FUNG</name>
<dbReference type="Gene3D" id="1.20.1310.10">
    <property type="entry name" value="Cullin Repeats"/>
    <property type="match status" value="4"/>
</dbReference>
<dbReference type="GO" id="GO:0006511">
    <property type="term" value="P:ubiquitin-dependent protein catabolic process"/>
    <property type="evidence" value="ECO:0007669"/>
    <property type="project" value="InterPro"/>
</dbReference>
<evidence type="ECO:0000256" key="4">
    <source>
        <dbReference type="PROSITE-ProRule" id="PRU00330"/>
    </source>
</evidence>
<accession>A0A4P9X6M4</accession>
<dbReference type="InterPro" id="IPR036388">
    <property type="entry name" value="WH-like_DNA-bd_sf"/>
</dbReference>
<dbReference type="Gene3D" id="3.30.230.130">
    <property type="entry name" value="Cullin, Chain C, Domain 2"/>
    <property type="match status" value="1"/>
</dbReference>
<feature type="compositionally biased region" description="Pro residues" evidence="6">
    <location>
        <begin position="856"/>
        <end position="865"/>
    </location>
</feature>
<dbReference type="SUPFAM" id="SSF46785">
    <property type="entry name" value="Winged helix' DNA-binding domain"/>
    <property type="match status" value="1"/>
</dbReference>
<keyword evidence="3" id="KW-0832">Ubl conjugation</keyword>
<dbReference type="EMBL" id="ML014204">
    <property type="protein sequence ID" value="RKP00680.1"/>
    <property type="molecule type" value="Genomic_DNA"/>
</dbReference>
<dbReference type="Pfam" id="PF10557">
    <property type="entry name" value="Cullin_Nedd8"/>
    <property type="match status" value="1"/>
</dbReference>
<dbReference type="Gene3D" id="1.10.10.10">
    <property type="entry name" value="Winged helix-like DNA-binding domain superfamily/Winged helix DNA-binding domain"/>
    <property type="match status" value="1"/>
</dbReference>
<dbReference type="InterPro" id="IPR016159">
    <property type="entry name" value="Cullin_repeat-like_dom_sf"/>
</dbReference>
<dbReference type="GO" id="GO:0031625">
    <property type="term" value="F:ubiquitin protein ligase binding"/>
    <property type="evidence" value="ECO:0007669"/>
    <property type="project" value="InterPro"/>
</dbReference>
<keyword evidence="2" id="KW-1017">Isopeptide bond</keyword>
<dbReference type="InterPro" id="IPR045093">
    <property type="entry name" value="Cullin"/>
</dbReference>
<proteinExistence type="inferred from homology"/>
<protein>
    <recommendedName>
        <fullName evidence="7">Cullin family profile domain-containing protein</fullName>
    </recommendedName>
</protein>
<evidence type="ECO:0000313" key="9">
    <source>
        <dbReference type="Proteomes" id="UP000274922"/>
    </source>
</evidence>
<sequence>MSLIPRPVDFKSSALAFCRSLDALYQFRGDPVAGIDMVTRVYALCTAHPRPYVEPLFITIADYLTHHVHGILASLMAAPDVLGAYADAWERYRTASTYANHVCAYLNALIVDGTSHPGYAAAAQYGRGYGSDGGAGAGAGGTRTAHKAELRDGYKRQCVASLAFTIWKRDILHAMADGRLGLMQAAFRALERDRDGCADAQTGAAHVLVQSLVEVNVYADRPLALYVEFFETPFLAQTKVYYTRESTTALMSLSMSGFMQKACRRLAEEIPRCQQFCHPTSHAALELATRSAYVGIHRQKLHDAFGGMLESEAYDECVMVYVLLAWLPESLNALLETFRQHVTRRGLAILAGLGDDGMKQHREYVLQLGALHATSMTVSRDVFDNDPLFLAAVDKALGHVVNLHDPLAQASASAATAMGGSDLTTTASTSATATASTAAALASSLKSGPSSRVSGAEILAKFCDVLLKKSPKSAHTGVDDVEAQLRTVVGLFKYVESKDLFQKCYARALSRRLIFDQSVSEDAEISMVSKLCTECGTEYTAKFQRMFTDLAISRDLTSAFGALDDAAVAQLVAQRPPAAAARGPRDPADATNPPTRLASTMPASASASASASPSLSRRDFRVLVLTSGSWPLGSAGDASDAGAGGSAALRLPPALGRTLTAFTAFYDARYTGRKLMWKHHLGRGEVRTGGWYRRAYDLTLSLPQLALVVAFNPDAGAVALPTRGTGIRSSGDLVAITGLGARDIARAMAPLVELGLFSGQTDAATAAEAGGHDDDGDDGDDAVTWQVNPKFAFKKIKIKVPAALAASAAAGGKPRRLGAARPTAPKPASSPRDGLGNPEGGVGRDEEATAVGTSLSPPPSPPPPSSAARPRAGRAAPVASSATVQDEADADAARLRQTVAADRSFALQAALVRIMKARGRMDHRSLTTQVVAQVAPRFVPTPMVVKHAIEVLLEKGFLGRDPDHRDVYHYVS</sequence>
<dbReference type="Pfam" id="PF00888">
    <property type="entry name" value="Cullin"/>
    <property type="match status" value="1"/>
</dbReference>
<dbReference type="InterPro" id="IPR036390">
    <property type="entry name" value="WH_DNA-bd_sf"/>
</dbReference>
<feature type="compositionally biased region" description="Low complexity" evidence="6">
    <location>
        <begin position="866"/>
        <end position="882"/>
    </location>
</feature>
<dbReference type="InterPro" id="IPR019559">
    <property type="entry name" value="Cullin_neddylation_domain"/>
</dbReference>
<dbReference type="AlphaFoldDB" id="A0A4P9X6M4"/>
<organism evidence="8 9">
    <name type="scientific">Caulochytrium protostelioides</name>
    <dbReference type="NCBI Taxonomy" id="1555241"/>
    <lineage>
        <taxon>Eukaryota</taxon>
        <taxon>Fungi</taxon>
        <taxon>Fungi incertae sedis</taxon>
        <taxon>Chytridiomycota</taxon>
        <taxon>Chytridiomycota incertae sedis</taxon>
        <taxon>Chytridiomycetes</taxon>
        <taxon>Caulochytriales</taxon>
        <taxon>Caulochytriaceae</taxon>
        <taxon>Caulochytrium</taxon>
    </lineage>
</organism>
<reference evidence="9" key="1">
    <citation type="journal article" date="2018" name="Nat. Microbiol.">
        <title>Leveraging single-cell genomics to expand the fungal tree of life.</title>
        <authorList>
            <person name="Ahrendt S.R."/>
            <person name="Quandt C.A."/>
            <person name="Ciobanu D."/>
            <person name="Clum A."/>
            <person name="Salamov A."/>
            <person name="Andreopoulos B."/>
            <person name="Cheng J.F."/>
            <person name="Woyke T."/>
            <person name="Pelin A."/>
            <person name="Henrissat B."/>
            <person name="Reynolds N.K."/>
            <person name="Benny G.L."/>
            <person name="Smith M.E."/>
            <person name="James T.Y."/>
            <person name="Grigoriev I.V."/>
        </authorList>
    </citation>
    <scope>NUCLEOTIDE SEQUENCE [LARGE SCALE GENOMIC DNA]</scope>
    <source>
        <strain evidence="9">ATCC 52028</strain>
    </source>
</reference>